<keyword evidence="1" id="KW-0812">Transmembrane</keyword>
<dbReference type="Proteomes" id="UP000465609">
    <property type="component" value="Chromosome"/>
</dbReference>
<gene>
    <name evidence="2" type="ORF">MAUB_14520</name>
</gene>
<keyword evidence="3" id="KW-1185">Reference proteome</keyword>
<keyword evidence="1" id="KW-1133">Transmembrane helix</keyword>
<evidence type="ECO:0000256" key="1">
    <source>
        <dbReference type="SAM" id="Phobius"/>
    </source>
</evidence>
<keyword evidence="1" id="KW-0472">Membrane</keyword>
<sequence length="152" mass="15368">MRSASYRIELADLRLASLGIDRQPEFSKKGTPTRMAKSQLSPYRRTVKVLVMGLVAGGLMLAAPAGFASADTNPLDGLGSALSGEAGFAQHFATHNIGGLEGIAAINANGLQAGVGSLSSGVLSGTTATSSLLNSGGSLTTFAVQGILRPAH</sequence>
<protein>
    <submittedName>
        <fullName evidence="2">Uncharacterized protein</fullName>
    </submittedName>
</protein>
<organism evidence="2 3">
    <name type="scientific">Mycolicibacterium aubagnense</name>
    <dbReference type="NCBI Taxonomy" id="319707"/>
    <lineage>
        <taxon>Bacteria</taxon>
        <taxon>Bacillati</taxon>
        <taxon>Actinomycetota</taxon>
        <taxon>Actinomycetes</taxon>
        <taxon>Mycobacteriales</taxon>
        <taxon>Mycobacteriaceae</taxon>
        <taxon>Mycolicibacterium</taxon>
    </lineage>
</organism>
<dbReference type="EMBL" id="AP022577">
    <property type="protein sequence ID" value="BBX83579.1"/>
    <property type="molecule type" value="Genomic_DNA"/>
</dbReference>
<name>A0ABM7IAB0_9MYCO</name>
<reference evidence="2 3" key="1">
    <citation type="journal article" date="2019" name="Emerg. Microbes Infect.">
        <title>Comprehensive subspecies identification of 175 nontuberculous mycobacteria species based on 7547 genomic profiles.</title>
        <authorList>
            <person name="Matsumoto Y."/>
            <person name="Kinjo T."/>
            <person name="Motooka D."/>
            <person name="Nabeya D."/>
            <person name="Jung N."/>
            <person name="Uechi K."/>
            <person name="Horii T."/>
            <person name="Iida T."/>
            <person name="Fujita J."/>
            <person name="Nakamura S."/>
        </authorList>
    </citation>
    <scope>NUCLEOTIDE SEQUENCE [LARGE SCALE GENOMIC DNA]</scope>
    <source>
        <strain evidence="2 3">JCM 15296</strain>
    </source>
</reference>
<accession>A0ABM7IAB0</accession>
<feature type="transmembrane region" description="Helical" evidence="1">
    <location>
        <begin position="47"/>
        <end position="67"/>
    </location>
</feature>
<evidence type="ECO:0000313" key="2">
    <source>
        <dbReference type="EMBL" id="BBX83579.1"/>
    </source>
</evidence>
<evidence type="ECO:0000313" key="3">
    <source>
        <dbReference type="Proteomes" id="UP000465609"/>
    </source>
</evidence>
<proteinExistence type="predicted"/>